<accession>A0A178IMQ8</accession>
<dbReference type="Gene3D" id="2.160.20.10">
    <property type="entry name" value="Single-stranded right-handed beta-helix, Pectin lyase-like"/>
    <property type="match status" value="1"/>
</dbReference>
<dbReference type="Proteomes" id="UP000078486">
    <property type="component" value="Unassembled WGS sequence"/>
</dbReference>
<dbReference type="InterPro" id="IPR012334">
    <property type="entry name" value="Pectin_lyas_fold"/>
</dbReference>
<dbReference type="InterPro" id="IPR050909">
    <property type="entry name" value="Bact_Autotransporter_VF"/>
</dbReference>
<dbReference type="PANTHER" id="PTHR12338">
    <property type="entry name" value="AUTOTRANSPORTER"/>
    <property type="match status" value="1"/>
</dbReference>
<dbReference type="EMBL" id="LRRQ01000056">
    <property type="protein sequence ID" value="OAM90479.1"/>
    <property type="molecule type" value="Genomic_DNA"/>
</dbReference>
<dbReference type="OrthoDB" id="199569at2"/>
<feature type="domain" description="Filamentous haemagglutinin FhaB/tRNA nuclease CdiA-like TPS" evidence="1">
    <location>
        <begin position="44"/>
        <end position="154"/>
    </location>
</feature>
<dbReference type="Pfam" id="PF05860">
    <property type="entry name" value="TPS"/>
    <property type="match status" value="1"/>
</dbReference>
<dbReference type="InterPro" id="IPR011050">
    <property type="entry name" value="Pectin_lyase_fold/virulence"/>
</dbReference>
<gene>
    <name evidence="2" type="ORF">AW736_07485</name>
</gene>
<sequence length="1405" mass="140030">MEKSKMKTFTLASAVRRFRVEADWCLRVVLSAALGCAPLSLRAGDPGPQGNVVAGDATFNHQDSYTGIRASDGAIIEYDKFNIPEGYTVEFIQPHELARVLNRVTGADPSSLLGNLRANGIVYFVNPAGIYFGKNAVIDVGQIYAAAGSLSNSDFLSRNDNFTRLAGSVVNDGAIRADAIHLVGQTVRNAGVLSAPAGLVMLAAGDDVLIGRRGEHVFVNATATSRAQAPGGAHGVENTGRVESAHALLAAGDLYAMAVKNSGVIKSRDVQLAGQGSGEVWNTGTIDAANTTGAGGRVEITGRHVGLGENSLVDASGATGGGEILVGGDYQGANAALRNAEAAYVAEGATLRADATADGVGGKVVVWADDTTRFFGNISATGITRGGLAEVSGKKSLLYAGLADLRAASGQVGTLLLDPDHITISDSLPTSGVAGSGTFTAGEGDNILAAADLWTQLDLADVTVKTSSAGDIVVDTIFESGSPFSLTLDAAGSIRVLDGKMVELGADLTLRASGSIALGLGARLMAADIILDAGTDISVAADSGIDAAGGISLTSQTGTISLAAGALVAAGGAVAVNGGLDVAAGATIDAASVTVGAGGRAVAISGTIDSFSGVSVTGASTITVPGRVAATSGSLTFIGNVAVSVGGAINANSGGAVTLQAIGGTVALASTAEVSGRDIYITGGLDVAAGASLTTAFDSGDMVIDAQGRDVGIATGLVFTTGSLALANVRNLTLADVTTNGGQTYAAANNITLTGTLATLDAGAGVSLTAGTGTVALASTAAIDASGAVAVNGGFHVAAGGTVTNGAGAGMTVEAGTRDITIAGLLDLVGSSTFNGAGISVSGTVDTHSTGGLTFVGRTAMSVGGAIMAGSGGAVVLDLDSQTGDIALASTARLAGAQVRLSGGVTVAAGAALLGAYGGGAELLIDGRGRDVRVAGDLDLSSLEISDARYIALAAVTTDGDQFYSFAPDGAMRLDGPLVSRWGNIDIFSPADFPAAHATIFSTSSNGILISATAGDVTIGRFDTLLAYDNGSSAPAAGTIRIEAGGTASLGSLSASRSIDVSAGEIHLEGDLYQAPSIALAASGSGVFVESGSALIATGSGGLAPFAIASGSFTAKTIAAGSMSGGRMTSGGNFFPVLATGSGAPFGAVYKNTPFWGDSVPPPAQEETQNVIATETNPANQTEPESRRAQETLVIATEGAMGRIDAQTAITDATREQLKQLGIFARGLSPDEIASIMGGQGLLTQLIPSETRQPENYQVADGRISEQAARAALAAYESIFIHRDPATGEAVSRVPEIRAALAAAFAEFRAVAPSAPPAGFARFVQEQSPASDSVLSTRRFAQDMSALFDRIESLGLTSGEVLVARTVILRTLRIPGMPSNLLGDMIAAASADTAPAAPFRLAVHY</sequence>
<comment type="caution">
    <text evidence="2">The sequence shown here is derived from an EMBL/GenBank/DDBJ whole genome shotgun (WGS) entry which is preliminary data.</text>
</comment>
<protein>
    <recommendedName>
        <fullName evidence="1">Filamentous haemagglutinin FhaB/tRNA nuclease CdiA-like TPS domain-containing protein</fullName>
    </recommendedName>
</protein>
<dbReference type="InterPro" id="IPR008638">
    <property type="entry name" value="FhaB/CdiA-like_TPS"/>
</dbReference>
<dbReference type="PANTHER" id="PTHR12338:SF5">
    <property type="entry name" value="ANTIGEN 43-RELATED"/>
    <property type="match status" value="1"/>
</dbReference>
<name>A0A178IMQ8_9BACT</name>
<keyword evidence="3" id="KW-1185">Reference proteome</keyword>
<dbReference type="SMART" id="SM00912">
    <property type="entry name" value="Haemagg_act"/>
    <property type="match status" value="1"/>
</dbReference>
<evidence type="ECO:0000313" key="3">
    <source>
        <dbReference type="Proteomes" id="UP000078486"/>
    </source>
</evidence>
<organism evidence="2 3">
    <name type="scientific">Termitidicoccus mucosus</name>
    <dbReference type="NCBI Taxonomy" id="1184151"/>
    <lineage>
        <taxon>Bacteria</taxon>
        <taxon>Pseudomonadati</taxon>
        <taxon>Verrucomicrobiota</taxon>
        <taxon>Opitutia</taxon>
        <taxon>Opitutales</taxon>
        <taxon>Opitutaceae</taxon>
        <taxon>Termitidicoccus</taxon>
    </lineage>
</organism>
<proteinExistence type="predicted"/>
<dbReference type="STRING" id="1184151.AW736_07485"/>
<dbReference type="NCBIfam" id="TIGR01901">
    <property type="entry name" value="adhes_NPXG"/>
    <property type="match status" value="1"/>
</dbReference>
<dbReference type="SUPFAM" id="SSF51126">
    <property type="entry name" value="Pectin lyase-like"/>
    <property type="match status" value="1"/>
</dbReference>
<evidence type="ECO:0000313" key="2">
    <source>
        <dbReference type="EMBL" id="OAM90479.1"/>
    </source>
</evidence>
<evidence type="ECO:0000259" key="1">
    <source>
        <dbReference type="SMART" id="SM00912"/>
    </source>
</evidence>
<reference evidence="2 3" key="1">
    <citation type="submission" date="2016-01" db="EMBL/GenBank/DDBJ databases">
        <title>High potential of lignocellulose degradation of a new Verrucomicrobia species.</title>
        <authorList>
            <person name="Wang Y."/>
            <person name="Shi Y."/>
            <person name="Qiu Z."/>
            <person name="Liu S."/>
            <person name="Yang H."/>
        </authorList>
    </citation>
    <scope>NUCLEOTIDE SEQUENCE [LARGE SCALE GENOMIC DNA]</scope>
    <source>
        <strain evidence="2 3">TSB47</strain>
    </source>
</reference>